<evidence type="ECO:0000256" key="14">
    <source>
        <dbReference type="RuleBase" id="RU361217"/>
    </source>
</evidence>
<keyword evidence="6 14" id="KW-0285">Flavoprotein</keyword>
<evidence type="ECO:0000256" key="12">
    <source>
        <dbReference type="ARBA" id="ARBA00023002"/>
    </source>
</evidence>
<dbReference type="GO" id="GO:0006072">
    <property type="term" value="P:glycerol-3-phosphate metabolic process"/>
    <property type="evidence" value="ECO:0007669"/>
    <property type="project" value="UniProtKB-UniRule"/>
</dbReference>
<feature type="compositionally biased region" description="Polar residues" evidence="15">
    <location>
        <begin position="787"/>
        <end position="797"/>
    </location>
</feature>
<comment type="caution">
    <text evidence="17">The sequence shown here is derived from an EMBL/GenBank/DDBJ whole genome shotgun (WGS) entry which is preliminary data.</text>
</comment>
<evidence type="ECO:0000256" key="9">
    <source>
        <dbReference type="ARBA" id="ARBA00022827"/>
    </source>
</evidence>
<evidence type="ECO:0000256" key="3">
    <source>
        <dbReference type="ARBA" id="ARBA00004745"/>
    </source>
</evidence>
<dbReference type="SUPFAM" id="SSF54373">
    <property type="entry name" value="FAD-linked reductases, C-terminal domain"/>
    <property type="match status" value="1"/>
</dbReference>
<comment type="subcellular location">
    <subcellularLocation>
        <location evidence="2">Mitochondrion</location>
    </subcellularLocation>
</comment>
<dbReference type="InterPro" id="IPR000447">
    <property type="entry name" value="G3P_DH_FAD-dep"/>
</dbReference>
<dbReference type="PRINTS" id="PR01001">
    <property type="entry name" value="FADG3PDH"/>
</dbReference>
<dbReference type="InterPro" id="IPR011992">
    <property type="entry name" value="EF-hand-dom_pair"/>
</dbReference>
<feature type="region of interest" description="Disordered" evidence="15">
    <location>
        <begin position="69"/>
        <end position="92"/>
    </location>
</feature>
<feature type="domain" description="EF-hand" evidence="16">
    <location>
        <begin position="686"/>
        <end position="721"/>
    </location>
</feature>
<proteinExistence type="inferred from homology"/>
<keyword evidence="18" id="KW-1185">Reference proteome</keyword>
<dbReference type="PROSITE" id="PS00977">
    <property type="entry name" value="FAD_G3PDH_1"/>
    <property type="match status" value="1"/>
</dbReference>
<dbReference type="Gene3D" id="3.30.9.10">
    <property type="entry name" value="D-Amino Acid Oxidase, subunit A, domain 2"/>
    <property type="match status" value="1"/>
</dbReference>
<dbReference type="PANTHER" id="PTHR11985">
    <property type="entry name" value="GLYCEROL-3-PHOSPHATE DEHYDROGENASE"/>
    <property type="match status" value="1"/>
</dbReference>
<keyword evidence="11" id="KW-0809">Transit peptide</keyword>
<evidence type="ECO:0000256" key="4">
    <source>
        <dbReference type="ARBA" id="ARBA00007330"/>
    </source>
</evidence>
<dbReference type="Pfam" id="PF16901">
    <property type="entry name" value="DAO_C"/>
    <property type="match status" value="1"/>
</dbReference>
<dbReference type="PROSITE" id="PS00018">
    <property type="entry name" value="EF_HAND_1"/>
    <property type="match status" value="1"/>
</dbReference>
<evidence type="ECO:0000259" key="16">
    <source>
        <dbReference type="PROSITE" id="PS50222"/>
    </source>
</evidence>
<dbReference type="Gene3D" id="1.10.238.10">
    <property type="entry name" value="EF-hand"/>
    <property type="match status" value="1"/>
</dbReference>
<comment type="similarity">
    <text evidence="4 14">Belongs to the FAD-dependent glycerol-3-phosphate dehydrogenase family.</text>
</comment>
<dbReference type="FunFam" id="1.10.8.870:FF:000001">
    <property type="entry name" value="Glycerol-3-phosphate dehydrogenase"/>
    <property type="match status" value="1"/>
</dbReference>
<dbReference type="InterPro" id="IPR018247">
    <property type="entry name" value="EF_Hand_1_Ca_BS"/>
</dbReference>
<keyword evidence="8" id="KW-0677">Repeat</keyword>
<evidence type="ECO:0000256" key="11">
    <source>
        <dbReference type="ARBA" id="ARBA00022946"/>
    </source>
</evidence>
<feature type="domain" description="EF-hand" evidence="16">
    <location>
        <begin position="722"/>
        <end position="757"/>
    </location>
</feature>
<dbReference type="Gene3D" id="1.10.8.870">
    <property type="entry name" value="Alpha-glycerophosphate oxidase, cap domain"/>
    <property type="match status" value="1"/>
</dbReference>
<evidence type="ECO:0000256" key="6">
    <source>
        <dbReference type="ARBA" id="ARBA00022630"/>
    </source>
</evidence>
<evidence type="ECO:0000256" key="7">
    <source>
        <dbReference type="ARBA" id="ARBA00022723"/>
    </source>
</evidence>
<dbReference type="InterPro" id="IPR038299">
    <property type="entry name" value="DAO_C_sf"/>
</dbReference>
<reference evidence="17" key="1">
    <citation type="submission" date="2020-04" db="EMBL/GenBank/DDBJ databases">
        <title>Analysis of mating type loci in Filobasidium floriforme.</title>
        <authorList>
            <person name="Nowrousian M."/>
        </authorList>
    </citation>
    <scope>NUCLEOTIDE SEQUENCE</scope>
    <source>
        <strain evidence="17">CBS 6242</strain>
    </source>
</reference>
<dbReference type="PROSITE" id="PS50222">
    <property type="entry name" value="EF_HAND_2"/>
    <property type="match status" value="2"/>
</dbReference>
<dbReference type="PROSITE" id="PS00978">
    <property type="entry name" value="FAD_G3PDH_2"/>
    <property type="match status" value="1"/>
</dbReference>
<comment type="cofactor">
    <cofactor evidence="1 14">
        <name>FAD</name>
        <dbReference type="ChEBI" id="CHEBI:57692"/>
    </cofactor>
</comment>
<dbReference type="SUPFAM" id="SSF47473">
    <property type="entry name" value="EF-hand"/>
    <property type="match status" value="1"/>
</dbReference>
<evidence type="ECO:0000256" key="5">
    <source>
        <dbReference type="ARBA" id="ARBA00013029"/>
    </source>
</evidence>
<gene>
    <name evidence="17" type="ORF">FFLO_03125</name>
</gene>
<evidence type="ECO:0000256" key="15">
    <source>
        <dbReference type="SAM" id="MobiDB-lite"/>
    </source>
</evidence>
<dbReference type="AlphaFoldDB" id="A0A8K0NNI9"/>
<dbReference type="Pfam" id="PF01266">
    <property type="entry name" value="DAO"/>
    <property type="match status" value="1"/>
</dbReference>
<dbReference type="GO" id="GO:0005509">
    <property type="term" value="F:calcium ion binding"/>
    <property type="evidence" value="ECO:0007669"/>
    <property type="project" value="InterPro"/>
</dbReference>
<comment type="pathway">
    <text evidence="3">Polyol metabolism; glycerol degradation.</text>
</comment>
<dbReference type="GO" id="GO:0004368">
    <property type="term" value="F:glycerol-3-phosphate dehydrogenase (quinone) activity"/>
    <property type="evidence" value="ECO:0007669"/>
    <property type="project" value="UniProtKB-EC"/>
</dbReference>
<protein>
    <recommendedName>
        <fullName evidence="5 14">Glycerol-3-phosphate dehydrogenase</fullName>
        <ecNumber evidence="5 14">1.1.5.3</ecNumber>
    </recommendedName>
</protein>
<dbReference type="EMBL" id="JABELV010000055">
    <property type="protein sequence ID" value="KAG7549012.1"/>
    <property type="molecule type" value="Genomic_DNA"/>
</dbReference>
<dbReference type="InterPro" id="IPR031656">
    <property type="entry name" value="DAO_C"/>
</dbReference>
<sequence length="808" mass="89035">MFRRLPSVSRRTTIATVALTSTALSTYYLTKPIAAEADPSVSIKRRPGPLWSAPSREKMLEHLRSSGRSLVAPAPPSDLSISEAPTGVQANPTALTAEKGKDDTDIFDLLIVGGGATGAGVALDAASRGLKVACVEREDFSSGTSSKSTKLVHGGVRYLQKAIFELDYEQWKLVKEALRERKIFLTTAPHLSHMLPLLLPIYTWWQLPYYYAGCKLYDFLAGKENMESAYWMGRGKALEAFPMLKDDGLVGGVVYYDGQHNDSRMNMSLVMTAVQHGAVAANYTEVVALHKKPSAAHGGQPRICGARLKDRMTGDEWDVECKGVINATGPFSDGLRKLDEPTVKEIVAPSSGVHITLPNYYGPKGMGLLDPATSDGRVIFFLPWQGNVIAGTTDSPTDVAQHPVPKEEEIQWILDEVRRYLSPDIKVRRGDVLSAWSGIRPLVRDPDAKDTQGLVRNHMINVSDGGLLTIAGGKWTTYRAMAEETVDHAIKEYSLKPEGPCLTEHIKLIGAHAWTPTMFIKLIQQFGLDTEVAKHLSMTYGDRAWTVASMATATGQSWPMHGVRLSNLYPYIEAEARYACRAEYAVHATDFIARRTRLSFLNVQATLDALPRVIEIMGAELGWNQKRREDEFADTLVFLESMGLPEHLRGLKLTDVESKAIPAITGVGVGPLDQTQLYMRAQFNAEEVKDLKESFENLDTDHDGHIDEHDLVNAMKKMGYAEKPEIAHEIMNEVDFGRKGNIEFHDFLDIAAGMKELHLDNAFTHLAGMDNVSHEMSKEEAIGKAANDSSFARSQSRAIPISRTGGGT</sequence>
<dbReference type="OrthoDB" id="264015at2759"/>
<dbReference type="PANTHER" id="PTHR11985:SF15">
    <property type="entry name" value="GLYCEROL-3-PHOSPHATE DEHYDROGENASE, MITOCHONDRIAL"/>
    <property type="match status" value="1"/>
</dbReference>
<evidence type="ECO:0000313" key="17">
    <source>
        <dbReference type="EMBL" id="KAG7549012.1"/>
    </source>
</evidence>
<dbReference type="InterPro" id="IPR006076">
    <property type="entry name" value="FAD-dep_OxRdtase"/>
</dbReference>
<dbReference type="SUPFAM" id="SSF51905">
    <property type="entry name" value="FAD/NAD(P)-binding domain"/>
    <property type="match status" value="1"/>
</dbReference>
<evidence type="ECO:0000256" key="2">
    <source>
        <dbReference type="ARBA" id="ARBA00004173"/>
    </source>
</evidence>
<evidence type="ECO:0000256" key="13">
    <source>
        <dbReference type="ARBA" id="ARBA00023128"/>
    </source>
</evidence>
<keyword evidence="10" id="KW-0106">Calcium</keyword>
<dbReference type="InterPro" id="IPR036188">
    <property type="entry name" value="FAD/NAD-bd_sf"/>
</dbReference>
<dbReference type="FunFam" id="3.30.9.10:FF:000001">
    <property type="entry name" value="Glycerol-3-phosphate dehydrogenase"/>
    <property type="match status" value="1"/>
</dbReference>
<dbReference type="InterPro" id="IPR002048">
    <property type="entry name" value="EF_hand_dom"/>
</dbReference>
<dbReference type="Pfam" id="PF13499">
    <property type="entry name" value="EF-hand_7"/>
    <property type="match status" value="1"/>
</dbReference>
<evidence type="ECO:0000256" key="10">
    <source>
        <dbReference type="ARBA" id="ARBA00022837"/>
    </source>
</evidence>
<dbReference type="Gene3D" id="3.50.50.60">
    <property type="entry name" value="FAD/NAD(P)-binding domain"/>
    <property type="match status" value="1"/>
</dbReference>
<evidence type="ECO:0000256" key="1">
    <source>
        <dbReference type="ARBA" id="ARBA00001974"/>
    </source>
</evidence>
<keyword evidence="7" id="KW-0479">Metal-binding</keyword>
<organism evidence="17 18">
    <name type="scientific">Filobasidium floriforme</name>
    <dbReference type="NCBI Taxonomy" id="5210"/>
    <lineage>
        <taxon>Eukaryota</taxon>
        <taxon>Fungi</taxon>
        <taxon>Dikarya</taxon>
        <taxon>Basidiomycota</taxon>
        <taxon>Agaricomycotina</taxon>
        <taxon>Tremellomycetes</taxon>
        <taxon>Filobasidiales</taxon>
        <taxon>Filobasidiaceae</taxon>
        <taxon>Filobasidium</taxon>
    </lineage>
</organism>
<evidence type="ECO:0000256" key="8">
    <source>
        <dbReference type="ARBA" id="ARBA00022737"/>
    </source>
</evidence>
<dbReference type="Proteomes" id="UP000812966">
    <property type="component" value="Unassembled WGS sequence"/>
</dbReference>
<dbReference type="SMART" id="SM00054">
    <property type="entry name" value="EFh"/>
    <property type="match status" value="2"/>
</dbReference>
<evidence type="ECO:0000313" key="18">
    <source>
        <dbReference type="Proteomes" id="UP000812966"/>
    </source>
</evidence>
<accession>A0A8K0NNI9</accession>
<comment type="catalytic activity">
    <reaction evidence="14">
        <text>a quinone + sn-glycerol 3-phosphate = dihydroxyacetone phosphate + a quinol</text>
        <dbReference type="Rhea" id="RHEA:18977"/>
        <dbReference type="ChEBI" id="CHEBI:24646"/>
        <dbReference type="ChEBI" id="CHEBI:57597"/>
        <dbReference type="ChEBI" id="CHEBI:57642"/>
        <dbReference type="ChEBI" id="CHEBI:132124"/>
        <dbReference type="EC" id="1.1.5.3"/>
    </reaction>
</comment>
<keyword evidence="13" id="KW-0496">Mitochondrion</keyword>
<dbReference type="EC" id="1.1.5.3" evidence="5 14"/>
<dbReference type="GO" id="GO:0005739">
    <property type="term" value="C:mitochondrion"/>
    <property type="evidence" value="ECO:0007669"/>
    <property type="project" value="UniProtKB-SubCell"/>
</dbReference>
<name>A0A8K0NNI9_9TREE</name>
<keyword evidence="12 14" id="KW-0560">Oxidoreductase</keyword>
<dbReference type="CDD" id="cd00051">
    <property type="entry name" value="EFh"/>
    <property type="match status" value="1"/>
</dbReference>
<keyword evidence="9" id="KW-0274">FAD</keyword>
<feature type="region of interest" description="Disordered" evidence="15">
    <location>
        <begin position="786"/>
        <end position="808"/>
    </location>
</feature>